<feature type="transmembrane region" description="Helical" evidence="2">
    <location>
        <begin position="104"/>
        <end position="125"/>
    </location>
</feature>
<dbReference type="PANTHER" id="PTHR43156:SF2">
    <property type="entry name" value="STAGE II SPORULATION PROTEIN E"/>
    <property type="match status" value="1"/>
</dbReference>
<evidence type="ECO:0000313" key="4">
    <source>
        <dbReference type="EMBL" id="SOE00053.1"/>
    </source>
</evidence>
<keyword evidence="5" id="KW-1185">Reference proteome</keyword>
<organism evidence="4 5">
    <name type="scientific">Blastococcus haudaquaticus</name>
    <dbReference type="NCBI Taxonomy" id="1938745"/>
    <lineage>
        <taxon>Bacteria</taxon>
        <taxon>Bacillati</taxon>
        <taxon>Actinomycetota</taxon>
        <taxon>Actinomycetes</taxon>
        <taxon>Geodermatophilales</taxon>
        <taxon>Geodermatophilaceae</taxon>
        <taxon>Blastococcus</taxon>
    </lineage>
</organism>
<gene>
    <name evidence="4" type="ORF">SAMN06272739_2375</name>
</gene>
<keyword evidence="2" id="KW-1133">Transmembrane helix</keyword>
<dbReference type="Pfam" id="PF07228">
    <property type="entry name" value="SpoIIE"/>
    <property type="match status" value="1"/>
</dbReference>
<protein>
    <submittedName>
        <fullName evidence="4">Serine phosphatase RsbU, regulator of sigma subunit</fullName>
    </submittedName>
</protein>
<sequence length="395" mass="41190">MRAGRRGNPSAGRPRSASLAGRLTRRRDQTLLVLVLLVALWALMASASTPGLAVAMYGLVPIVLAGYWFELRGALLTATATTLMFVVDKVLLAPHPDLGGATVWLAAMNRALVFFGVGVLVTLLLRRERALALRVRAQEEELAELESLRAVLTPRDVPDRPHLHIATSFTPADGLVAGDFYLVVEGPASSTTIVVGDVVGHGLEAARCAAFVRAACATFARFTSDPVQLLQLANTALSETSGTGNGPSPFVTVVCLNVAAAPESTVRWAAAGHDVPWDLDTAAALPGGRIGVPLGIGAEPLVVEAGTTRLADGRGLLVFTDGLLEGRTADRDRSAPIALFGEERARQVLREHRGATPASVLDALVAAVTTFARGAPADDLCMVALRAEPVGAAAG</sequence>
<feature type="transmembrane region" description="Helical" evidence="2">
    <location>
        <begin position="30"/>
        <end position="46"/>
    </location>
</feature>
<evidence type="ECO:0000256" key="2">
    <source>
        <dbReference type="SAM" id="Phobius"/>
    </source>
</evidence>
<keyword evidence="2" id="KW-0472">Membrane</keyword>
<dbReference type="GO" id="GO:0016791">
    <property type="term" value="F:phosphatase activity"/>
    <property type="evidence" value="ECO:0007669"/>
    <property type="project" value="TreeGrafter"/>
</dbReference>
<dbReference type="Gene3D" id="3.60.40.10">
    <property type="entry name" value="PPM-type phosphatase domain"/>
    <property type="match status" value="1"/>
</dbReference>
<keyword evidence="1" id="KW-0378">Hydrolase</keyword>
<keyword evidence="2" id="KW-0812">Transmembrane</keyword>
<dbReference type="InterPro" id="IPR036457">
    <property type="entry name" value="PPM-type-like_dom_sf"/>
</dbReference>
<feature type="transmembrane region" description="Helical" evidence="2">
    <location>
        <begin position="74"/>
        <end position="92"/>
    </location>
</feature>
<dbReference type="PANTHER" id="PTHR43156">
    <property type="entry name" value="STAGE II SPORULATION PROTEIN E-RELATED"/>
    <property type="match status" value="1"/>
</dbReference>
<dbReference type="SMART" id="SM00331">
    <property type="entry name" value="PP2C_SIG"/>
    <property type="match status" value="1"/>
</dbReference>
<evidence type="ECO:0000313" key="5">
    <source>
        <dbReference type="Proteomes" id="UP000219482"/>
    </source>
</evidence>
<feature type="domain" description="PPM-type phosphatase" evidence="3">
    <location>
        <begin position="163"/>
        <end position="387"/>
    </location>
</feature>
<name>A0A286GX29_9ACTN</name>
<dbReference type="EMBL" id="OCNK01000003">
    <property type="protein sequence ID" value="SOE00053.1"/>
    <property type="molecule type" value="Genomic_DNA"/>
</dbReference>
<dbReference type="InterPro" id="IPR001932">
    <property type="entry name" value="PPM-type_phosphatase-like_dom"/>
</dbReference>
<reference evidence="5" key="1">
    <citation type="submission" date="2017-09" db="EMBL/GenBank/DDBJ databases">
        <authorList>
            <person name="Varghese N."/>
            <person name="Submissions S."/>
        </authorList>
    </citation>
    <scope>NUCLEOTIDE SEQUENCE [LARGE SCALE GENOMIC DNA]</scope>
    <source>
        <strain evidence="5">DSM 44270</strain>
    </source>
</reference>
<dbReference type="Proteomes" id="UP000219482">
    <property type="component" value="Unassembled WGS sequence"/>
</dbReference>
<proteinExistence type="predicted"/>
<accession>A0A286GX29</accession>
<evidence type="ECO:0000259" key="3">
    <source>
        <dbReference type="SMART" id="SM00331"/>
    </source>
</evidence>
<dbReference type="AlphaFoldDB" id="A0A286GX29"/>
<evidence type="ECO:0000256" key="1">
    <source>
        <dbReference type="ARBA" id="ARBA00022801"/>
    </source>
</evidence>
<feature type="transmembrane region" description="Helical" evidence="2">
    <location>
        <begin position="52"/>
        <end position="69"/>
    </location>
</feature>
<dbReference type="InterPro" id="IPR052016">
    <property type="entry name" value="Bact_Sigma-Reg"/>
</dbReference>